<dbReference type="InterPro" id="IPR003617">
    <property type="entry name" value="TFIIS/CRSP70_N_sub"/>
</dbReference>
<feature type="region of interest" description="Disordered" evidence="4">
    <location>
        <begin position="89"/>
        <end position="356"/>
    </location>
</feature>
<evidence type="ECO:0000256" key="1">
    <source>
        <dbReference type="ARBA" id="ARBA00004123"/>
    </source>
</evidence>
<feature type="compositionally biased region" description="Basic and acidic residues" evidence="4">
    <location>
        <begin position="264"/>
        <end position="281"/>
    </location>
</feature>
<keyword evidence="2 3" id="KW-0539">Nucleus</keyword>
<dbReference type="InterPro" id="IPR035441">
    <property type="entry name" value="TFIIS/LEDGF_dom_sf"/>
</dbReference>
<feature type="domain" description="TFIIS N-terminal" evidence="5">
    <location>
        <begin position="10"/>
        <end position="85"/>
    </location>
</feature>
<sequence length="624" mass="71000">MGSSSEDIIKAILHYQERLERYNLKKSEDKMLYVLRKLSKLPIKTSHLETTGVGRTVNALKKLNGKVADSAKDLVMTWKEMVLEEEEKAAQENAIETEEDADSVYSSDNEQSLRIEEGKENVNNESDEESDHSDESERNTKQPSQSRLDKSKHNDSTDEESRRRSKKRPRSSDSSSDDASKHKPKKSKRDHHKDKVERKHDRHSSSGKTKHKSPDKDKTDRDRSGKSSHSSKHKSSESQADRKERKDKSDADGHSKHRDKSKKPKEDRKQSTSKNETEAKKEKSKVKIINGIDSESGASFAEALGMCGPTSSHSNKKKPSSDRKPHKSEPSKSSNSKHDDSKSKAPPKPIPDLLNDVPNEPLNICLSSLLPEITPHYKPTPLNLDLQAKRVLNEDEALSRVMSNKNQRTKVYSGNKTVGKVESLFQICVRILQDNIEALEYTGGVPYHILKPILDRATPDQLFNLEHHNPYLIEETDELWQLLCQKDFRNKKREELESWREMYMRCLDEREAKLNLITASIKQSQDKSEPVRTTKLAYVDSSFVKPPRNIARKQAKNGTLHTDRKMTPTQKLSALSRSDTEKIALPNPGNRAVERSSNSSAATKPKKAPLMAKTLSFFKNRFKR</sequence>
<dbReference type="SMART" id="SM00509">
    <property type="entry name" value="TFS2N"/>
    <property type="match status" value="1"/>
</dbReference>
<name>A0A9N9XTZ5_PHYSR</name>
<dbReference type="Proteomes" id="UP001153712">
    <property type="component" value="Chromosome 9"/>
</dbReference>
<proteinExistence type="predicted"/>
<dbReference type="GO" id="GO:0006368">
    <property type="term" value="P:transcription elongation by RNA polymerase II"/>
    <property type="evidence" value="ECO:0007669"/>
    <property type="project" value="InterPro"/>
</dbReference>
<feature type="compositionally biased region" description="Basic and acidic residues" evidence="4">
    <location>
        <begin position="212"/>
        <end position="225"/>
    </location>
</feature>
<evidence type="ECO:0000256" key="2">
    <source>
        <dbReference type="ARBA" id="ARBA00023242"/>
    </source>
</evidence>
<organism evidence="6 7">
    <name type="scientific">Phyllotreta striolata</name>
    <name type="common">Striped flea beetle</name>
    <name type="synonym">Crioceris striolata</name>
    <dbReference type="NCBI Taxonomy" id="444603"/>
    <lineage>
        <taxon>Eukaryota</taxon>
        <taxon>Metazoa</taxon>
        <taxon>Ecdysozoa</taxon>
        <taxon>Arthropoda</taxon>
        <taxon>Hexapoda</taxon>
        <taxon>Insecta</taxon>
        <taxon>Pterygota</taxon>
        <taxon>Neoptera</taxon>
        <taxon>Endopterygota</taxon>
        <taxon>Coleoptera</taxon>
        <taxon>Polyphaga</taxon>
        <taxon>Cucujiformia</taxon>
        <taxon>Chrysomeloidea</taxon>
        <taxon>Chrysomelidae</taxon>
        <taxon>Galerucinae</taxon>
        <taxon>Alticini</taxon>
        <taxon>Phyllotreta</taxon>
    </lineage>
</organism>
<feature type="compositionally biased region" description="Basic residues" evidence="4">
    <location>
        <begin position="182"/>
        <end position="192"/>
    </location>
</feature>
<accession>A0A9N9XTZ5</accession>
<dbReference type="GO" id="GO:0070449">
    <property type="term" value="C:elongin complex"/>
    <property type="evidence" value="ECO:0007669"/>
    <property type="project" value="InterPro"/>
</dbReference>
<keyword evidence="7" id="KW-1185">Reference proteome</keyword>
<dbReference type="PROSITE" id="PS51319">
    <property type="entry name" value="TFIIS_N"/>
    <property type="match status" value="1"/>
</dbReference>
<dbReference type="Gene3D" id="6.10.250.3180">
    <property type="match status" value="1"/>
</dbReference>
<dbReference type="EMBL" id="OU900102">
    <property type="protein sequence ID" value="CAG9865128.1"/>
    <property type="molecule type" value="Genomic_DNA"/>
</dbReference>
<feature type="compositionally biased region" description="Basic and acidic residues" evidence="4">
    <location>
        <begin position="319"/>
        <end position="343"/>
    </location>
</feature>
<dbReference type="InterPro" id="IPR017923">
    <property type="entry name" value="TFIIS_N"/>
</dbReference>
<dbReference type="Pfam" id="PF08711">
    <property type="entry name" value="Med26"/>
    <property type="match status" value="1"/>
</dbReference>
<evidence type="ECO:0000256" key="4">
    <source>
        <dbReference type="SAM" id="MobiDB-lite"/>
    </source>
</evidence>
<dbReference type="AlphaFoldDB" id="A0A9N9XTZ5"/>
<feature type="compositionally biased region" description="Polar residues" evidence="4">
    <location>
        <begin position="567"/>
        <end position="577"/>
    </location>
</feature>
<dbReference type="Gene3D" id="1.20.930.10">
    <property type="entry name" value="Conserved domain common to transcription factors TFIIS, elongin A, CRSP70"/>
    <property type="match status" value="1"/>
</dbReference>
<reference evidence="6" key="1">
    <citation type="submission" date="2022-01" db="EMBL/GenBank/DDBJ databases">
        <authorList>
            <person name="King R."/>
        </authorList>
    </citation>
    <scope>NUCLEOTIDE SEQUENCE</scope>
</reference>
<dbReference type="PANTHER" id="PTHR15141:SF76">
    <property type="entry name" value="TRANSCRIPTION ELONGATION FACTOR B POLYPEPTIDE 3"/>
    <property type="match status" value="1"/>
</dbReference>
<dbReference type="SUPFAM" id="SSF47676">
    <property type="entry name" value="Conserved domain common to transcription factors TFIIS, elongin A, CRSP70"/>
    <property type="match status" value="1"/>
</dbReference>
<dbReference type="OrthoDB" id="21513at2759"/>
<dbReference type="PANTHER" id="PTHR15141">
    <property type="entry name" value="TRANSCRIPTION ELONGATION FACTOR B POLYPEPTIDE 3"/>
    <property type="match status" value="1"/>
</dbReference>
<evidence type="ECO:0000256" key="3">
    <source>
        <dbReference type="PROSITE-ProRule" id="PRU00649"/>
    </source>
</evidence>
<feature type="compositionally biased region" description="Basic and acidic residues" evidence="4">
    <location>
        <begin position="111"/>
        <end position="122"/>
    </location>
</feature>
<protein>
    <recommendedName>
        <fullName evidence="5">TFIIS N-terminal domain-containing protein</fullName>
    </recommendedName>
</protein>
<feature type="compositionally biased region" description="Basic and acidic residues" evidence="4">
    <location>
        <begin position="234"/>
        <end position="254"/>
    </location>
</feature>
<dbReference type="InterPro" id="IPR010684">
    <property type="entry name" value="RNA_pol_II_trans_fac_SIII_A"/>
</dbReference>
<dbReference type="Pfam" id="PF06881">
    <property type="entry name" value="Elongin_A"/>
    <property type="match status" value="1"/>
</dbReference>
<dbReference type="InterPro" id="IPR051870">
    <property type="entry name" value="Elongin-A_domain"/>
</dbReference>
<evidence type="ECO:0000313" key="6">
    <source>
        <dbReference type="EMBL" id="CAG9865128.1"/>
    </source>
</evidence>
<evidence type="ECO:0000313" key="7">
    <source>
        <dbReference type="Proteomes" id="UP001153712"/>
    </source>
</evidence>
<comment type="subcellular location">
    <subcellularLocation>
        <location evidence="1 3">Nucleus</location>
    </subcellularLocation>
</comment>
<evidence type="ECO:0000259" key="5">
    <source>
        <dbReference type="PROSITE" id="PS51319"/>
    </source>
</evidence>
<feature type="region of interest" description="Disordered" evidence="4">
    <location>
        <begin position="553"/>
        <end position="607"/>
    </location>
</feature>
<feature type="compositionally biased region" description="Basic and acidic residues" evidence="4">
    <location>
        <begin position="147"/>
        <end position="162"/>
    </location>
</feature>
<gene>
    <name evidence="6" type="ORF">PHYEVI_LOCUS11373</name>
</gene>